<dbReference type="Gene3D" id="3.60.110.10">
    <property type="entry name" value="Carbon-nitrogen hydrolase"/>
    <property type="match status" value="2"/>
</dbReference>
<name>A0A8J6HXJ2_TENMO</name>
<feature type="domain" description="CN hydrolase" evidence="4">
    <location>
        <begin position="52"/>
        <end position="314"/>
    </location>
</feature>
<feature type="region of interest" description="Disordered" evidence="3">
    <location>
        <begin position="604"/>
        <end position="629"/>
    </location>
</feature>
<dbReference type="Pfam" id="PF00795">
    <property type="entry name" value="CN_hydrolase"/>
    <property type="match status" value="2"/>
</dbReference>
<keyword evidence="2" id="KW-0378">Hydrolase</keyword>
<dbReference type="PANTHER" id="PTHR10609:SF14">
    <property type="entry name" value="BIOTINIDASE"/>
    <property type="match status" value="1"/>
</dbReference>
<proteinExistence type="inferred from homology"/>
<dbReference type="GO" id="GO:0016787">
    <property type="term" value="F:hydrolase activity"/>
    <property type="evidence" value="ECO:0007669"/>
    <property type="project" value="UniProtKB-KW"/>
</dbReference>
<sequence length="1117" mass="124212">MLTRGVSLLYVNARPHTAQVSQELLTSFGWHIVTQSPIHPTWRLRTITYRAYKAGVLEYNPRTSDSARNTILKNLDEFRFYADKARTQAVDILVFPEYGLTTLVDPEDYALEIHADEKVITELATMATERQMYLVVNLLEKARDDRNNTKYYNTNLVFARNGTIIAKYRKINLFNEPKLTPGDEDQRVTFQSDSGVTFGTFTGFDILFENPSRTVLHNSNVTVVVFPTALNSSMPFFTSLSIQHGYASANGVNLFAANYGEPKNAHGGSGIYSGDGTKMNVYIDGSPSSKLIVSNVAARSHRMEKTVCSTNVSSSSGVGSSKTKYALPGSLSTTNITNYVTKKDFDAWKYIFQSITLDKGDFSTTVCHNNLCCTFNITVEKNHVSSRDNFKVMAFDGQNSNNIHIRVCTLLACESDAPYSCGARINTITKFTKITVNAHLQKEEGTFYMPLTLNYNLKPIMQTIYCDTNNGTNGTFVQLTTTAAQENILVFGLLGRSSARKLYAVFILVILEQKTFLIESYFRNGLKVNGSWIYSVQNCLEEFIAEFPNVIVDGVKLFRETGGVYRRKTTGQPLKRTAAGYNEQVVGSDSVYNANHEYRRLRLKNGENCPESGDEERENRNGKEGEEREKVQEAYKAGVVEYNPLTADTPQNTILKNLDEYRSYADRSREQAVDILVFPEYGLTTLVENPAEYAVELTDDGKIITELAAMAKERQMYLVVNLLEMVKEPNKETAYYNTNLVFGRNGTIIAKYRKINLYKEPNVTPGDANQRVTFRTDFGVTFGMFTCFDILFANPSRTLLENGNVTDVIYPTAWFSIMPFYTSLEVQNGYAVANGVNLLAANYGQPKNGHGGTGIYSADGTKMNVYIDGSPSSKLVVDELTVRSQRQDMTSCPTITPYGLPGGLGEANITSYVTGTDFEASKYTLQRVDLAQNVSTSLCHNQLCCTFDVLADPSNTNTQEFYQVAVYDGWSSYNTHIRLCSLVVCANESQDSCGARVNATTKFRKITVKGNFPRDDAAFYTPLTLNYNLQPLSKTQYCDTNNATDSTFVQLTTGLAQDNVLVFGLFGQTNAPVPDGNDPEDKDADPSGSSAQIDRFLIALLLGSFLVSVLGSPLTRQ</sequence>
<dbReference type="SUPFAM" id="SSF56317">
    <property type="entry name" value="Carbon-nitrogen hydrolase"/>
    <property type="match status" value="2"/>
</dbReference>
<dbReference type="InterPro" id="IPR036526">
    <property type="entry name" value="C-N_Hydrolase_sf"/>
</dbReference>
<dbReference type="EMBL" id="JABDTM020007241">
    <property type="protein sequence ID" value="KAH0821576.1"/>
    <property type="molecule type" value="Genomic_DNA"/>
</dbReference>
<accession>A0A8J6HXJ2</accession>
<dbReference type="Pfam" id="PF19018">
    <property type="entry name" value="Vanin_C"/>
    <property type="match status" value="2"/>
</dbReference>
<dbReference type="InterPro" id="IPR043957">
    <property type="entry name" value="Vanin_C"/>
</dbReference>
<dbReference type="InterPro" id="IPR003010">
    <property type="entry name" value="C-N_Hydrolase"/>
</dbReference>
<evidence type="ECO:0000313" key="6">
    <source>
        <dbReference type="Proteomes" id="UP000719412"/>
    </source>
</evidence>
<dbReference type="InterPro" id="IPR040154">
    <property type="entry name" value="Biotinidase/VNN"/>
</dbReference>
<evidence type="ECO:0000256" key="1">
    <source>
        <dbReference type="ARBA" id="ARBA00008225"/>
    </source>
</evidence>
<keyword evidence="6" id="KW-1185">Reference proteome</keyword>
<feature type="compositionally biased region" description="Basic and acidic residues" evidence="3">
    <location>
        <begin position="617"/>
        <end position="629"/>
    </location>
</feature>
<reference evidence="5" key="1">
    <citation type="journal article" date="2020" name="J Insects Food Feed">
        <title>The yellow mealworm (Tenebrio molitor) genome: a resource for the emerging insects as food and feed industry.</title>
        <authorList>
            <person name="Eriksson T."/>
            <person name="Andere A."/>
            <person name="Kelstrup H."/>
            <person name="Emery V."/>
            <person name="Picard C."/>
        </authorList>
    </citation>
    <scope>NUCLEOTIDE SEQUENCE</scope>
    <source>
        <strain evidence="5">Stoneville</strain>
        <tissue evidence="5">Whole head</tissue>
    </source>
</reference>
<evidence type="ECO:0000256" key="2">
    <source>
        <dbReference type="ARBA" id="ARBA00022801"/>
    </source>
</evidence>
<dbReference type="Proteomes" id="UP000719412">
    <property type="component" value="Unassembled WGS sequence"/>
</dbReference>
<organism evidence="5 6">
    <name type="scientific">Tenebrio molitor</name>
    <name type="common">Yellow mealworm beetle</name>
    <dbReference type="NCBI Taxonomy" id="7067"/>
    <lineage>
        <taxon>Eukaryota</taxon>
        <taxon>Metazoa</taxon>
        <taxon>Ecdysozoa</taxon>
        <taxon>Arthropoda</taxon>
        <taxon>Hexapoda</taxon>
        <taxon>Insecta</taxon>
        <taxon>Pterygota</taxon>
        <taxon>Neoptera</taxon>
        <taxon>Endopterygota</taxon>
        <taxon>Coleoptera</taxon>
        <taxon>Polyphaga</taxon>
        <taxon>Cucujiformia</taxon>
        <taxon>Tenebrionidae</taxon>
        <taxon>Tenebrio</taxon>
    </lineage>
</organism>
<protein>
    <recommendedName>
        <fullName evidence="4">CN hydrolase domain-containing protein</fullName>
    </recommendedName>
</protein>
<comment type="similarity">
    <text evidence="1">Belongs to the carbon-nitrogen hydrolase superfamily. BTD/VNN family.</text>
</comment>
<dbReference type="PROSITE" id="PS50263">
    <property type="entry name" value="CN_HYDROLASE"/>
    <property type="match status" value="2"/>
</dbReference>
<dbReference type="AlphaFoldDB" id="A0A8J6HXJ2"/>
<reference evidence="5" key="2">
    <citation type="submission" date="2021-08" db="EMBL/GenBank/DDBJ databases">
        <authorList>
            <person name="Eriksson T."/>
        </authorList>
    </citation>
    <scope>NUCLEOTIDE SEQUENCE</scope>
    <source>
        <strain evidence="5">Stoneville</strain>
        <tissue evidence="5">Whole head</tissue>
    </source>
</reference>
<gene>
    <name evidence="5" type="ORF">GEV33_001215</name>
</gene>
<feature type="domain" description="CN hydrolase" evidence="4">
    <location>
        <begin position="635"/>
        <end position="882"/>
    </location>
</feature>
<evidence type="ECO:0000313" key="5">
    <source>
        <dbReference type="EMBL" id="KAH0821576.1"/>
    </source>
</evidence>
<evidence type="ECO:0000256" key="3">
    <source>
        <dbReference type="SAM" id="MobiDB-lite"/>
    </source>
</evidence>
<comment type="caution">
    <text evidence="5">The sequence shown here is derived from an EMBL/GenBank/DDBJ whole genome shotgun (WGS) entry which is preliminary data.</text>
</comment>
<dbReference type="PANTHER" id="PTHR10609">
    <property type="entry name" value="BIOTINIDASE-RELATED"/>
    <property type="match status" value="1"/>
</dbReference>
<evidence type="ECO:0000259" key="4">
    <source>
        <dbReference type="PROSITE" id="PS50263"/>
    </source>
</evidence>